<protein>
    <submittedName>
        <fullName evidence="1">Uncharacterized protein</fullName>
    </submittedName>
</protein>
<evidence type="ECO:0000313" key="2">
    <source>
        <dbReference type="Proteomes" id="UP000004750"/>
    </source>
</evidence>
<dbReference type="HOGENOM" id="CLU_316575_0_0_6"/>
<organism evidence="1 2">
    <name type="scientific">Cardiobacterium valvarum F0432</name>
    <dbReference type="NCBI Taxonomy" id="797473"/>
    <lineage>
        <taxon>Bacteria</taxon>
        <taxon>Pseudomonadati</taxon>
        <taxon>Pseudomonadota</taxon>
        <taxon>Gammaproteobacteria</taxon>
        <taxon>Cardiobacteriales</taxon>
        <taxon>Cardiobacteriaceae</taxon>
        <taxon>Cardiobacterium</taxon>
    </lineage>
</organism>
<accession>G9ZDA4</accession>
<reference evidence="1 2" key="1">
    <citation type="submission" date="2011-08" db="EMBL/GenBank/DDBJ databases">
        <authorList>
            <person name="Weinstock G."/>
            <person name="Sodergren E."/>
            <person name="Clifton S."/>
            <person name="Fulton L."/>
            <person name="Fulton B."/>
            <person name="Courtney L."/>
            <person name="Fronick C."/>
            <person name="Harrison M."/>
            <person name="Strong C."/>
            <person name="Farmer C."/>
            <person name="Delahaunty K."/>
            <person name="Markovic C."/>
            <person name="Hall O."/>
            <person name="Minx P."/>
            <person name="Tomlinson C."/>
            <person name="Mitreva M."/>
            <person name="Hou S."/>
            <person name="Chen J."/>
            <person name="Wollam A."/>
            <person name="Pepin K.H."/>
            <person name="Johnson M."/>
            <person name="Bhonagiri V."/>
            <person name="Zhang X."/>
            <person name="Suruliraj S."/>
            <person name="Warren W."/>
            <person name="Chinwalla A."/>
            <person name="Mardis E.R."/>
            <person name="Wilson R.K."/>
        </authorList>
    </citation>
    <scope>NUCLEOTIDE SEQUENCE [LARGE SCALE GENOMIC DNA]</scope>
    <source>
        <strain evidence="1 2">F0432</strain>
    </source>
</reference>
<dbReference type="Proteomes" id="UP000004750">
    <property type="component" value="Unassembled WGS sequence"/>
</dbReference>
<comment type="caution">
    <text evidence="1">The sequence shown here is derived from an EMBL/GenBank/DDBJ whole genome shotgun (WGS) entry which is preliminary data.</text>
</comment>
<proteinExistence type="predicted"/>
<dbReference type="AlphaFoldDB" id="G9ZDA4"/>
<evidence type="ECO:0000313" key="1">
    <source>
        <dbReference type="EMBL" id="EHM55432.1"/>
    </source>
</evidence>
<sequence length="799" mass="94226">MLIRISGGSSGIGEYLAEGKKSGRYYSRDELDQRFLLSGDLQHMNAILDCFDLKNEHEKYMHITLSFKEKVIAEDVLQAIDQEFRQFIFAACAEGEFYYYSEGHLPKIQFLLDVFGSEHERFPHIHAVIPEFNLITGKRENPLGKIEHITHYINAFQETINQKYGLESPKDNVRPISGGREAILNRYRISPEMSASMVKEKIANIIQADVGINSVEKLAEVLKNFGEVKVRDSVSFGERYINFRFSGDKKAVNLKDPMFLNAYLGSRDPLVIKGKEKDNYPKLVEEWIKRRAFEVRFIDRASVKKREIYRQMTEEEQLAYLADLFAAKVKQTESITTEEMLPSVPNDERLPQWQYSAHFDDTRHIDDIPHFDDLPHIDDLEYIDNQPFYIPDEIQGEYIEQLPEHFERSTRHNLHDLLPRPGDGNRGGRKTVEPHSLPAHALVDLDGNPSYKFEDVYRLRDGGAISLFEQYTPAAGDVNWTERMRQIDLHLLLDYLAYHYRIQRDDFTIEQSPSGVERIGIAGRRYSPSDLMRKYLNLRWPEIRKVLDTVWEEQQKQSVIRTRDVTSRMLWHRWWQHEMQLPGIRAAYARYRTARSEIWRRLHFTSDGQQSLAQNRARRRVLQQQRRAELQRLQETWQRDEHYYRQPQRERYREWLFQEAEQGDVLALDELYRVTRYSRPDGHLQLYATHKQQQSPFAPFDLGMKVHIKRNGEIEYRDDKEKTVIIDAKYSIKVIRRDSENIAKALRLAQQRFGVNAFEIRNAREEDQQAIQKAVNEVRTEAKLVQHEYKGRSSIERGK</sequence>
<name>G9ZDA4_9GAMM</name>
<gene>
    <name evidence="1" type="ORF">HMPREF9080_00738</name>
</gene>
<dbReference type="EMBL" id="AGCM01000038">
    <property type="protein sequence ID" value="EHM55432.1"/>
    <property type="molecule type" value="Genomic_DNA"/>
</dbReference>
<dbReference type="STRING" id="797473.HMPREF9080_00738"/>
<dbReference type="RefSeq" id="WP_006984757.1">
    <property type="nucleotide sequence ID" value="NZ_JH417904.1"/>
</dbReference>